<evidence type="ECO:0000256" key="1">
    <source>
        <dbReference type="SAM" id="Coils"/>
    </source>
</evidence>
<dbReference type="InParanoid" id="I7MK92"/>
<name>I7MK92_TETTS</name>
<accession>I7MK92</accession>
<evidence type="ECO:0000313" key="4">
    <source>
        <dbReference type="Proteomes" id="UP000009168"/>
    </source>
</evidence>
<feature type="compositionally biased region" description="Basic and acidic residues" evidence="2">
    <location>
        <begin position="333"/>
        <end position="345"/>
    </location>
</feature>
<feature type="region of interest" description="Disordered" evidence="2">
    <location>
        <begin position="313"/>
        <end position="364"/>
    </location>
</feature>
<dbReference type="RefSeq" id="XP_001018134.2">
    <property type="nucleotide sequence ID" value="XM_001018134.2"/>
</dbReference>
<keyword evidence="4" id="KW-1185">Reference proteome</keyword>
<feature type="coiled-coil region" evidence="1">
    <location>
        <begin position="64"/>
        <end position="91"/>
    </location>
</feature>
<protein>
    <submittedName>
        <fullName evidence="3">Uncharacterized protein</fullName>
    </submittedName>
</protein>
<dbReference type="GeneID" id="7843252"/>
<proteinExistence type="predicted"/>
<dbReference type="EMBL" id="GG662656">
    <property type="protein sequence ID" value="EAR97889.2"/>
    <property type="molecule type" value="Genomic_DNA"/>
</dbReference>
<evidence type="ECO:0000313" key="3">
    <source>
        <dbReference type="EMBL" id="EAR97889.2"/>
    </source>
</evidence>
<organism evidence="3 4">
    <name type="scientific">Tetrahymena thermophila (strain SB210)</name>
    <dbReference type="NCBI Taxonomy" id="312017"/>
    <lineage>
        <taxon>Eukaryota</taxon>
        <taxon>Sar</taxon>
        <taxon>Alveolata</taxon>
        <taxon>Ciliophora</taxon>
        <taxon>Intramacronucleata</taxon>
        <taxon>Oligohymenophorea</taxon>
        <taxon>Hymenostomatida</taxon>
        <taxon>Tetrahymenina</taxon>
        <taxon>Tetrahymenidae</taxon>
        <taxon>Tetrahymena</taxon>
    </lineage>
</organism>
<reference evidence="4" key="1">
    <citation type="journal article" date="2006" name="PLoS Biol.">
        <title>Macronuclear genome sequence of the ciliate Tetrahymena thermophila, a model eukaryote.</title>
        <authorList>
            <person name="Eisen J.A."/>
            <person name="Coyne R.S."/>
            <person name="Wu M."/>
            <person name="Wu D."/>
            <person name="Thiagarajan M."/>
            <person name="Wortman J.R."/>
            <person name="Badger J.H."/>
            <person name="Ren Q."/>
            <person name="Amedeo P."/>
            <person name="Jones K.M."/>
            <person name="Tallon L.J."/>
            <person name="Delcher A.L."/>
            <person name="Salzberg S.L."/>
            <person name="Silva J.C."/>
            <person name="Haas B.J."/>
            <person name="Majoros W.H."/>
            <person name="Farzad M."/>
            <person name="Carlton J.M."/>
            <person name="Smith R.K. Jr."/>
            <person name="Garg J."/>
            <person name="Pearlman R.E."/>
            <person name="Karrer K.M."/>
            <person name="Sun L."/>
            <person name="Manning G."/>
            <person name="Elde N.C."/>
            <person name="Turkewitz A.P."/>
            <person name="Asai D.J."/>
            <person name="Wilkes D.E."/>
            <person name="Wang Y."/>
            <person name="Cai H."/>
            <person name="Collins K."/>
            <person name="Stewart B.A."/>
            <person name="Lee S.R."/>
            <person name="Wilamowska K."/>
            <person name="Weinberg Z."/>
            <person name="Ruzzo W.L."/>
            <person name="Wloga D."/>
            <person name="Gaertig J."/>
            <person name="Frankel J."/>
            <person name="Tsao C.-C."/>
            <person name="Gorovsky M.A."/>
            <person name="Keeling P.J."/>
            <person name="Waller R.F."/>
            <person name="Patron N.J."/>
            <person name="Cherry J.M."/>
            <person name="Stover N.A."/>
            <person name="Krieger C.J."/>
            <person name="del Toro C."/>
            <person name="Ryder H.F."/>
            <person name="Williamson S.C."/>
            <person name="Barbeau R.A."/>
            <person name="Hamilton E.P."/>
            <person name="Orias E."/>
        </authorList>
    </citation>
    <scope>NUCLEOTIDE SEQUENCE [LARGE SCALE GENOMIC DNA]</scope>
    <source>
        <strain evidence="4">SB210</strain>
    </source>
</reference>
<gene>
    <name evidence="3" type="ORF">TTHERM_00279770</name>
</gene>
<feature type="compositionally biased region" description="Polar residues" evidence="2">
    <location>
        <begin position="316"/>
        <end position="332"/>
    </location>
</feature>
<dbReference type="AlphaFoldDB" id="I7MK92"/>
<evidence type="ECO:0000256" key="2">
    <source>
        <dbReference type="SAM" id="MobiDB-lite"/>
    </source>
</evidence>
<keyword evidence="1" id="KW-0175">Coiled coil</keyword>
<feature type="coiled-coil region" evidence="1">
    <location>
        <begin position="146"/>
        <end position="259"/>
    </location>
</feature>
<sequence length="709" mass="83786">MNRITRSYTPKHKIEEVVNVLDKLVKQMTPKQQIVQNYSADQNISPIRQNQIHLKQIELQRQSIDILQQQIRDKSLENEQLKQQKQIIRQLSATGNKFIQNSRLDQSNLQDSPISRHSHQTSQTLPNFANKEQDLSLTALPSQFDLSVEQKNIQNLILQNQMLEEKNSKFKQLIQMMENKFNAKLQAYQQKEKKLEDKCRFLFSTLEGKDNEIKEIIQIQQNMLQKTIKEIEDKYRQDMLQLKQEIIKLREELQQKDLLIQEKSYEILAKEETITQLKVKYLENVKQSLAKNKTSCLNLTVVQNTEESYEIEKQDSQFNQTDQIPQFNQNSFKKIDIDQTRKSESYKQSGDLQNNQQENEQPSQYKADQINENNLDYSSDLTFKQSHPCQQLNENQFNTQSEEQVERYSNTSQSQLNKDISQCNDQCQSNNQQQEQNNFIKINQDNTAQLNQQNDWHQHKHLFEKVQKSKSQLQNIQNFLQLSKAEKSNVENQVKISLDLKQSSQKEQMNFIQNYPNVNGPLSNRSQMQNQINELKVKYSKNTSFNDNMNKSLPIINTQNQLSLKKIDSFQDVENVEQQRSNYSDNFQNLQHLKLSNSYFVEPNNKLFFNQNNNRSDILAFQNQHQNQNYNQNQIKEIPLKDLNNQSEVQNNSISELNQSKDLTKTKSKLYSLKLEQAEAWRNTYSHMYGKSPIYNDKNIKQNKLQNNF</sequence>
<dbReference type="Proteomes" id="UP000009168">
    <property type="component" value="Unassembled WGS sequence"/>
</dbReference>
<dbReference type="KEGG" id="tet:TTHERM_00279770"/>